<proteinExistence type="predicted"/>
<dbReference type="InterPro" id="IPR043472">
    <property type="entry name" value="Macro_dom-like"/>
</dbReference>
<dbReference type="KEGG" id="dmu:Desmu_0525"/>
<dbReference type="Gene3D" id="3.40.220.10">
    <property type="entry name" value="Leucine Aminopeptidase, subunit E, domain 1"/>
    <property type="match status" value="1"/>
</dbReference>
<protein>
    <submittedName>
        <fullName evidence="2">Appr-1-p processing domain protein</fullName>
    </submittedName>
</protein>
<accession>E8R8K9</accession>
<feature type="domain" description="Macro" evidence="1">
    <location>
        <begin position="1"/>
        <end position="177"/>
    </location>
</feature>
<dbReference type="RefSeq" id="WP_013562057.1">
    <property type="nucleotide sequence ID" value="NC_014961.1"/>
</dbReference>
<dbReference type="STRING" id="765177.Desmu_0525"/>
<evidence type="ECO:0000313" key="2">
    <source>
        <dbReference type="EMBL" id="ADV64835.1"/>
    </source>
</evidence>
<dbReference type="PROSITE" id="PS51154">
    <property type="entry name" value="MACRO"/>
    <property type="match status" value="1"/>
</dbReference>
<dbReference type="PANTHER" id="PTHR11106:SF111">
    <property type="entry name" value="MACRO DOMAIN-CONTAINING PROTEIN"/>
    <property type="match status" value="1"/>
</dbReference>
<dbReference type="HOGENOM" id="CLU_046550_7_2_2"/>
<keyword evidence="3" id="KW-1185">Reference proteome</keyword>
<name>E8R8K9_DESM0</name>
<dbReference type="Proteomes" id="UP000001068">
    <property type="component" value="Chromosome"/>
</dbReference>
<dbReference type="EMBL" id="CP002363">
    <property type="protein sequence ID" value="ADV64835.1"/>
    <property type="molecule type" value="Genomic_DNA"/>
</dbReference>
<dbReference type="Pfam" id="PF01661">
    <property type="entry name" value="Macro"/>
    <property type="match status" value="1"/>
</dbReference>
<dbReference type="OrthoDB" id="15450at2157"/>
<sequence length="177" mass="17978" precursor="true">MRLRLKGLIVEVVAGDITLFQGDALVNPANTYGYMGGGVALAIRKKGGDVIEEEAVKQAPIPIGGAVVTTGGSLGVKAVIHAPTVVEPGGASSPVNVYKATAAALSKVLENGFRKIAFPLMGAGVGGVPPAESARAMARALREHGAGAALTIHVYVRDPGLVGDVVRAFIEEGFQPA</sequence>
<organism evidence="2 3">
    <name type="scientific">Desulfurococcus mucosus (strain ATCC 35584 / DSM 2162 / JCM 9187 / O7/1)</name>
    <dbReference type="NCBI Taxonomy" id="765177"/>
    <lineage>
        <taxon>Archaea</taxon>
        <taxon>Thermoproteota</taxon>
        <taxon>Thermoprotei</taxon>
        <taxon>Desulfurococcales</taxon>
        <taxon>Desulfurococcaceae</taxon>
        <taxon>Desulfurococcus</taxon>
    </lineage>
</organism>
<dbReference type="InterPro" id="IPR002589">
    <property type="entry name" value="Macro_dom"/>
</dbReference>
<reference evidence="2 3" key="2">
    <citation type="journal article" date="2011" name="Stand. Genomic Sci.">
        <title>Complete genome sequence of Desulfurococcus mucosus type strain (O7/1).</title>
        <authorList>
            <person name="Wirth R."/>
            <person name="Chertkov O."/>
            <person name="Held B."/>
            <person name="Lapidus A."/>
            <person name="Nolan M."/>
            <person name="Lucas S."/>
            <person name="Hammon N."/>
            <person name="Deshpande S."/>
            <person name="Cheng J.F."/>
            <person name="Tapia R."/>
            <person name="Han C."/>
            <person name="Goodwin L."/>
            <person name="Pitluck S."/>
            <person name="Liolios K."/>
            <person name="Ioanna P."/>
            <person name="Ivanova N."/>
            <person name="Mavromatis K."/>
            <person name="Mikhailova N."/>
            <person name="Pati A."/>
            <person name="Chen A."/>
            <person name="Palaniappan K."/>
            <person name="Land M."/>
            <person name="Hauser L."/>
            <person name="Chang Y.J."/>
            <person name="Jeffries C.D."/>
            <person name="Bilek Y."/>
            <person name="Hader T."/>
            <person name="Rohde M."/>
            <person name="Spring S."/>
            <person name="Sikorski J."/>
            <person name="Goker M."/>
            <person name="Woyke T."/>
            <person name="Bristow J."/>
            <person name="Eisen J.A."/>
            <person name="Markowitz V."/>
            <person name="Hugenholtz P."/>
            <person name="Kyrpides N.C."/>
            <person name="Klenk H.P."/>
        </authorList>
    </citation>
    <scope>NUCLEOTIDE SEQUENCE [LARGE SCALE GENOMIC DNA]</scope>
    <source>
        <strain evidence="3">ATCC 35584 / DSM 2162 / JCM 9187 / O7/1</strain>
    </source>
</reference>
<dbReference type="SMART" id="SM00506">
    <property type="entry name" value="A1pp"/>
    <property type="match status" value="1"/>
</dbReference>
<dbReference type="eggNOG" id="arCOG04225">
    <property type="taxonomic scope" value="Archaea"/>
</dbReference>
<dbReference type="PANTHER" id="PTHR11106">
    <property type="entry name" value="GANGLIOSIDE INDUCED DIFFERENTIATION ASSOCIATED PROTEIN 2-RELATED"/>
    <property type="match status" value="1"/>
</dbReference>
<evidence type="ECO:0000259" key="1">
    <source>
        <dbReference type="PROSITE" id="PS51154"/>
    </source>
</evidence>
<evidence type="ECO:0000313" key="3">
    <source>
        <dbReference type="Proteomes" id="UP000001068"/>
    </source>
</evidence>
<gene>
    <name evidence="2" type="ordered locus">Desmu_0525</name>
</gene>
<dbReference type="SUPFAM" id="SSF52949">
    <property type="entry name" value="Macro domain-like"/>
    <property type="match status" value="1"/>
</dbReference>
<dbReference type="GeneID" id="10153218"/>
<dbReference type="AlphaFoldDB" id="E8R8K9"/>
<reference evidence="3" key="1">
    <citation type="submission" date="2010-11" db="EMBL/GenBank/DDBJ databases">
        <title>The complete genome of Desulfurococcus mucosus DSM 2162.</title>
        <authorList>
            <consortium name="US DOE Joint Genome Institute (JGI-PGF)"/>
            <person name="Lucas S."/>
            <person name="Copeland A."/>
            <person name="Lapidus A."/>
            <person name="Bruce D."/>
            <person name="Goodwin L."/>
            <person name="Pitluck S."/>
            <person name="Kyrpides N."/>
            <person name="Mavromatis K."/>
            <person name="Pagani I."/>
            <person name="Ivanova N."/>
            <person name="Ovchinnikova G."/>
            <person name="Chertkov O."/>
            <person name="Held B."/>
            <person name="Brettin T."/>
            <person name="Detter J.C."/>
            <person name="Tapia R."/>
            <person name="Han C."/>
            <person name="Land M."/>
            <person name="Hauser L."/>
            <person name="Markowitz V."/>
            <person name="Cheng J.-F."/>
            <person name="Hugenholtz P."/>
            <person name="Woyke T."/>
            <person name="Wu D."/>
            <person name="Wirth R."/>
            <person name="Bilek Y."/>
            <person name="Hader T."/>
            <person name="Klenk H.-P."/>
            <person name="Eisen J.A."/>
        </authorList>
    </citation>
    <scope>NUCLEOTIDE SEQUENCE [LARGE SCALE GENOMIC DNA]</scope>
    <source>
        <strain evidence="3">ATCC 35584 / DSM 2162 / JCM 9187 / O7/1</strain>
    </source>
</reference>